<evidence type="ECO:0000313" key="8">
    <source>
        <dbReference type="Proteomes" id="UP000016930"/>
    </source>
</evidence>
<dbReference type="EMBL" id="KB445792">
    <property type="protein sequence ID" value="EMD40482.1"/>
    <property type="molecule type" value="Genomic_DNA"/>
</dbReference>
<name>M2RPX1_CERS8</name>
<dbReference type="GO" id="GO:0005634">
    <property type="term" value="C:nucleus"/>
    <property type="evidence" value="ECO:0007669"/>
    <property type="project" value="UniProtKB-SubCell"/>
</dbReference>
<keyword evidence="2" id="KW-0805">Transcription regulation</keyword>
<evidence type="ECO:0000259" key="6">
    <source>
        <dbReference type="PROSITE" id="PS51821"/>
    </source>
</evidence>
<sequence>MTPTAPGYAAQGYPFPQQQGPLPDSSSFTPISPYGPPPESHGSNWGYPPSTPGMERVASYGPPALPSIQPVNRNPSASGSTGGPGFGPSTQSGAGPGESWPMEGSGRDQSESMSYRPPWPQDAPYTPIDSSAMPPPPPGGVESPVRLQPAPSSGQDLRDAQQYSPVAPSSTTESYPPARYSQEPYTPVPAQSSAPQVDTSMYASASYAQQQHHQAQSQQHYQQGSYVQEPTSPSTIPPLPRHTYTRTLVGPLCSNACRLLDEHRKPGIFFLFQDLSIRTEGTFRLRLRLMNVGA</sequence>
<organism evidence="7 8">
    <name type="scientific">Ceriporiopsis subvermispora (strain B)</name>
    <name type="common">White-rot fungus</name>
    <name type="synonym">Gelatoporia subvermispora</name>
    <dbReference type="NCBI Taxonomy" id="914234"/>
    <lineage>
        <taxon>Eukaryota</taxon>
        <taxon>Fungi</taxon>
        <taxon>Dikarya</taxon>
        <taxon>Basidiomycota</taxon>
        <taxon>Agaricomycotina</taxon>
        <taxon>Agaricomycetes</taxon>
        <taxon>Polyporales</taxon>
        <taxon>Gelatoporiaceae</taxon>
        <taxon>Gelatoporia</taxon>
    </lineage>
</organism>
<accession>M2RPX1</accession>
<protein>
    <recommendedName>
        <fullName evidence="6">Velvet domain-containing protein</fullName>
    </recommendedName>
</protein>
<dbReference type="InterPro" id="IPR038491">
    <property type="entry name" value="Velvet_dom_sf"/>
</dbReference>
<dbReference type="PANTHER" id="PTHR33572:SF3">
    <property type="entry name" value="VELVET COMPLEX SUBUNIT B"/>
    <property type="match status" value="1"/>
</dbReference>
<feature type="compositionally biased region" description="Low complexity" evidence="5">
    <location>
        <begin position="202"/>
        <end position="223"/>
    </location>
</feature>
<dbReference type="Pfam" id="PF11754">
    <property type="entry name" value="Velvet"/>
    <property type="match status" value="1"/>
</dbReference>
<dbReference type="InterPro" id="IPR021740">
    <property type="entry name" value="Velvet"/>
</dbReference>
<feature type="compositionally biased region" description="Polar residues" evidence="5">
    <location>
        <begin position="16"/>
        <end position="30"/>
    </location>
</feature>
<gene>
    <name evidence="7" type="ORF">CERSUDRAFT_70843</name>
</gene>
<feature type="domain" description="Velvet" evidence="6">
    <location>
        <begin position="1"/>
        <end position="294"/>
    </location>
</feature>
<keyword evidence="8" id="KW-1185">Reference proteome</keyword>
<feature type="compositionally biased region" description="Polar residues" evidence="5">
    <location>
        <begin position="224"/>
        <end position="234"/>
    </location>
</feature>
<comment type="subcellular location">
    <subcellularLocation>
        <location evidence="1">Nucleus</location>
    </subcellularLocation>
</comment>
<dbReference type="PROSITE" id="PS51821">
    <property type="entry name" value="VELVET"/>
    <property type="match status" value="1"/>
</dbReference>
<evidence type="ECO:0000256" key="2">
    <source>
        <dbReference type="ARBA" id="ARBA00023015"/>
    </source>
</evidence>
<dbReference type="Gene3D" id="2.60.40.3960">
    <property type="entry name" value="Velvet domain"/>
    <property type="match status" value="1"/>
</dbReference>
<dbReference type="PANTHER" id="PTHR33572">
    <property type="entry name" value="SPORE DEVELOPMENT REGULATOR VOSA"/>
    <property type="match status" value="1"/>
</dbReference>
<feature type="compositionally biased region" description="Polar residues" evidence="5">
    <location>
        <begin position="150"/>
        <end position="174"/>
    </location>
</feature>
<feature type="region of interest" description="Disordered" evidence="5">
    <location>
        <begin position="1"/>
        <end position="239"/>
    </location>
</feature>
<evidence type="ECO:0000313" key="7">
    <source>
        <dbReference type="EMBL" id="EMD40482.1"/>
    </source>
</evidence>
<dbReference type="OrthoDB" id="1746739at2759"/>
<keyword evidence="4" id="KW-0539">Nucleus</keyword>
<dbReference type="AlphaFoldDB" id="M2RPX1"/>
<dbReference type="InterPro" id="IPR037525">
    <property type="entry name" value="Velvet_dom"/>
</dbReference>
<keyword evidence="3" id="KW-0804">Transcription</keyword>
<evidence type="ECO:0000256" key="4">
    <source>
        <dbReference type="ARBA" id="ARBA00023242"/>
    </source>
</evidence>
<dbReference type="STRING" id="914234.M2RPX1"/>
<evidence type="ECO:0000256" key="5">
    <source>
        <dbReference type="SAM" id="MobiDB-lite"/>
    </source>
</evidence>
<reference evidence="7 8" key="1">
    <citation type="journal article" date="2012" name="Proc. Natl. Acad. Sci. U.S.A.">
        <title>Comparative genomics of Ceriporiopsis subvermispora and Phanerochaete chrysosporium provide insight into selective ligninolysis.</title>
        <authorList>
            <person name="Fernandez-Fueyo E."/>
            <person name="Ruiz-Duenas F.J."/>
            <person name="Ferreira P."/>
            <person name="Floudas D."/>
            <person name="Hibbett D.S."/>
            <person name="Canessa P."/>
            <person name="Larrondo L.F."/>
            <person name="James T.Y."/>
            <person name="Seelenfreund D."/>
            <person name="Lobos S."/>
            <person name="Polanco R."/>
            <person name="Tello M."/>
            <person name="Honda Y."/>
            <person name="Watanabe T."/>
            <person name="Watanabe T."/>
            <person name="Ryu J.S."/>
            <person name="Kubicek C.P."/>
            <person name="Schmoll M."/>
            <person name="Gaskell J."/>
            <person name="Hammel K.E."/>
            <person name="St John F.J."/>
            <person name="Vanden Wymelenberg A."/>
            <person name="Sabat G."/>
            <person name="Splinter BonDurant S."/>
            <person name="Syed K."/>
            <person name="Yadav J.S."/>
            <person name="Doddapaneni H."/>
            <person name="Subramanian V."/>
            <person name="Lavin J.L."/>
            <person name="Oguiza J.A."/>
            <person name="Perez G."/>
            <person name="Pisabarro A.G."/>
            <person name="Ramirez L."/>
            <person name="Santoyo F."/>
            <person name="Master E."/>
            <person name="Coutinho P.M."/>
            <person name="Henrissat B."/>
            <person name="Lombard V."/>
            <person name="Magnuson J.K."/>
            <person name="Kuees U."/>
            <person name="Hori C."/>
            <person name="Igarashi K."/>
            <person name="Samejima M."/>
            <person name="Held B.W."/>
            <person name="Barry K.W."/>
            <person name="LaButti K.M."/>
            <person name="Lapidus A."/>
            <person name="Lindquist E.A."/>
            <person name="Lucas S.M."/>
            <person name="Riley R."/>
            <person name="Salamov A.A."/>
            <person name="Hoffmeister D."/>
            <person name="Schwenk D."/>
            <person name="Hadar Y."/>
            <person name="Yarden O."/>
            <person name="de Vries R.P."/>
            <person name="Wiebenga A."/>
            <person name="Stenlid J."/>
            <person name="Eastwood D."/>
            <person name="Grigoriev I.V."/>
            <person name="Berka R.M."/>
            <person name="Blanchette R.A."/>
            <person name="Kersten P."/>
            <person name="Martinez A.T."/>
            <person name="Vicuna R."/>
            <person name="Cullen D."/>
        </authorList>
    </citation>
    <scope>NUCLEOTIDE SEQUENCE [LARGE SCALE GENOMIC DNA]</scope>
    <source>
        <strain evidence="7 8">B</strain>
    </source>
</reference>
<evidence type="ECO:0000256" key="3">
    <source>
        <dbReference type="ARBA" id="ARBA00023163"/>
    </source>
</evidence>
<dbReference type="Proteomes" id="UP000016930">
    <property type="component" value="Unassembled WGS sequence"/>
</dbReference>
<feature type="compositionally biased region" description="Polar residues" evidence="5">
    <location>
        <begin position="189"/>
        <end position="201"/>
    </location>
</feature>
<proteinExistence type="predicted"/>
<evidence type="ECO:0000256" key="1">
    <source>
        <dbReference type="ARBA" id="ARBA00004123"/>
    </source>
</evidence>
<dbReference type="HOGENOM" id="CLU_946641_0_0_1"/>